<accession>A0ABV7L4T5</accession>
<feature type="chain" id="PRO_5046634145" description="Lipoprotein" evidence="1">
    <location>
        <begin position="23"/>
        <end position="319"/>
    </location>
</feature>
<evidence type="ECO:0008006" key="4">
    <source>
        <dbReference type="Google" id="ProtNLM"/>
    </source>
</evidence>
<dbReference type="PROSITE" id="PS51257">
    <property type="entry name" value="PROKAR_LIPOPROTEIN"/>
    <property type="match status" value="1"/>
</dbReference>
<proteinExistence type="predicted"/>
<protein>
    <recommendedName>
        <fullName evidence="4">Lipoprotein</fullName>
    </recommendedName>
</protein>
<sequence length="319" mass="32810">MLRPTRLLLAGLALCLALTACQPLPRPFQPDDKRVSAAHLRALVANSLFIVEPLAGVPEEPGQAFATALADALQRKEVPATARHVSGDRPAAAIAATVTAQPPPGATGPLQIDYRMVAVDGGTREVARDELTVQADAFRAAEPALMASLAERGARRLMDTAFRGARPPQAPAPAPEAPKAAPTARFFVFDVSGAPGDGNAALARSMKRILTASGVPFAPEMTAEAYILAGSVAMKAAGQGQEQVTIDWTLFAPDGEEIGTVTVENLVPQGSLDGAWGPIADAASTGSAEGMIQLINAVLNSLPAAPQAAPAERQAEAPG</sequence>
<dbReference type="Proteomes" id="UP001595528">
    <property type="component" value="Unassembled WGS sequence"/>
</dbReference>
<dbReference type="RefSeq" id="WP_379904005.1">
    <property type="nucleotide sequence ID" value="NZ_JBHRTR010000034.1"/>
</dbReference>
<feature type="signal peptide" evidence="1">
    <location>
        <begin position="1"/>
        <end position="22"/>
    </location>
</feature>
<dbReference type="EMBL" id="JBHRTR010000034">
    <property type="protein sequence ID" value="MFC3229625.1"/>
    <property type="molecule type" value="Genomic_DNA"/>
</dbReference>
<gene>
    <name evidence="2" type="ORF">ACFOGJ_20420</name>
</gene>
<organism evidence="2 3">
    <name type="scientific">Marinibaculum pumilum</name>
    <dbReference type="NCBI Taxonomy" id="1766165"/>
    <lineage>
        <taxon>Bacteria</taxon>
        <taxon>Pseudomonadati</taxon>
        <taxon>Pseudomonadota</taxon>
        <taxon>Alphaproteobacteria</taxon>
        <taxon>Rhodospirillales</taxon>
        <taxon>Rhodospirillaceae</taxon>
        <taxon>Marinibaculum</taxon>
    </lineage>
</organism>
<evidence type="ECO:0000313" key="3">
    <source>
        <dbReference type="Proteomes" id="UP001595528"/>
    </source>
</evidence>
<keyword evidence="3" id="KW-1185">Reference proteome</keyword>
<evidence type="ECO:0000313" key="2">
    <source>
        <dbReference type="EMBL" id="MFC3229625.1"/>
    </source>
</evidence>
<evidence type="ECO:0000256" key="1">
    <source>
        <dbReference type="SAM" id="SignalP"/>
    </source>
</evidence>
<name>A0ABV7L4T5_9PROT</name>
<keyword evidence="1" id="KW-0732">Signal</keyword>
<reference evidence="3" key="1">
    <citation type="journal article" date="2019" name="Int. J. Syst. Evol. Microbiol.">
        <title>The Global Catalogue of Microorganisms (GCM) 10K type strain sequencing project: providing services to taxonomists for standard genome sequencing and annotation.</title>
        <authorList>
            <consortium name="The Broad Institute Genomics Platform"/>
            <consortium name="The Broad Institute Genome Sequencing Center for Infectious Disease"/>
            <person name="Wu L."/>
            <person name="Ma J."/>
        </authorList>
    </citation>
    <scope>NUCLEOTIDE SEQUENCE [LARGE SCALE GENOMIC DNA]</scope>
    <source>
        <strain evidence="3">KCTC 42964</strain>
    </source>
</reference>
<comment type="caution">
    <text evidence="2">The sequence shown here is derived from an EMBL/GenBank/DDBJ whole genome shotgun (WGS) entry which is preliminary data.</text>
</comment>